<keyword evidence="3" id="KW-1185">Reference proteome</keyword>
<accession>A0ABY4ZBP6</accession>
<feature type="region of interest" description="Disordered" evidence="1">
    <location>
        <begin position="107"/>
        <end position="132"/>
    </location>
</feature>
<gene>
    <name evidence="2" type="ORF">NFX46_20935</name>
</gene>
<proteinExistence type="predicted"/>
<evidence type="ECO:0000313" key="2">
    <source>
        <dbReference type="EMBL" id="USQ85968.1"/>
    </source>
</evidence>
<protein>
    <submittedName>
        <fullName evidence="2">Uncharacterized protein</fullName>
    </submittedName>
</protein>
<reference evidence="2" key="1">
    <citation type="submission" date="2022-06" db="EMBL/GenBank/DDBJ databases">
        <title>Complete genome sequence of soil microorganisms Streptomyces sp. Qhu-M197 isolated from Alpine meadows habitats on the Tibetan Plateau.</title>
        <authorList>
            <person name="Zhang B."/>
            <person name="Xiang X."/>
            <person name="Fan J."/>
        </authorList>
    </citation>
    <scope>NUCLEOTIDE SEQUENCE</scope>
    <source>
        <strain evidence="2">Qhu-M197</strain>
    </source>
</reference>
<sequence length="132" mass="14899">MLTATDEHGYVVKRPSRPAIGRMMANLQRGNAHLVLERVDEERPGSWYIQVRLRENNTYQLEYRDGVAELHYQTQTVSQEKVFGALLGWASSKPAWRDGFMWNSIAGQFGPSDRETPEPSGCAEPSTDAETV</sequence>
<evidence type="ECO:0000256" key="1">
    <source>
        <dbReference type="SAM" id="MobiDB-lite"/>
    </source>
</evidence>
<dbReference type="Proteomes" id="UP001056374">
    <property type="component" value="Chromosome"/>
</dbReference>
<evidence type="ECO:0000313" key="3">
    <source>
        <dbReference type="Proteomes" id="UP001056374"/>
    </source>
</evidence>
<dbReference type="EMBL" id="CP099468">
    <property type="protein sequence ID" value="USQ85968.1"/>
    <property type="molecule type" value="Genomic_DNA"/>
</dbReference>
<organism evidence="2 3">
    <name type="scientific">Streptomyces phaeoluteigriseus</name>
    <dbReference type="NCBI Taxonomy" id="114686"/>
    <lineage>
        <taxon>Bacteria</taxon>
        <taxon>Bacillati</taxon>
        <taxon>Actinomycetota</taxon>
        <taxon>Actinomycetes</taxon>
        <taxon>Kitasatosporales</taxon>
        <taxon>Streptomycetaceae</taxon>
        <taxon>Streptomyces</taxon>
        <taxon>Streptomyces aurantiacus group</taxon>
    </lineage>
</organism>
<name>A0ABY4ZBP6_9ACTN</name>
<dbReference type="RefSeq" id="WP_252551245.1">
    <property type="nucleotide sequence ID" value="NZ_CP099468.1"/>
</dbReference>